<dbReference type="RefSeq" id="WP_211971438.1">
    <property type="nucleotide sequence ID" value="NZ_CBFHAM010000005.1"/>
</dbReference>
<protein>
    <recommendedName>
        <fullName evidence="5">Fimbrillin-A associated anchor protein Mfa1 and Mfa2</fullName>
    </recommendedName>
</protein>
<dbReference type="InterPro" id="IPR014941">
    <property type="entry name" value="FimB/Mfa2/Mfa3"/>
</dbReference>
<feature type="signal peptide" evidence="2">
    <location>
        <begin position="1"/>
        <end position="19"/>
    </location>
</feature>
<keyword evidence="2" id="KW-0732">Signal</keyword>
<keyword evidence="4" id="KW-1185">Reference proteome</keyword>
<dbReference type="EMBL" id="JAGTXB010000001">
    <property type="protein sequence ID" value="MBS0026322.1"/>
    <property type="molecule type" value="Genomic_DNA"/>
</dbReference>
<accession>A0ABS5IVR2</accession>
<gene>
    <name evidence="3" type="ORF">KE626_03255</name>
</gene>
<proteinExistence type="inferred from homology"/>
<evidence type="ECO:0000256" key="1">
    <source>
        <dbReference type="ARBA" id="ARBA00007248"/>
    </source>
</evidence>
<comment type="caution">
    <text evidence="3">The sequence shown here is derived from an EMBL/GenBank/DDBJ whole genome shotgun (WGS) entry which is preliminary data.</text>
</comment>
<comment type="similarity">
    <text evidence="1">Belongs to the bacteroidetes fimbrillin superfamily. FimB/Mfa2 family.</text>
</comment>
<evidence type="ECO:0008006" key="5">
    <source>
        <dbReference type="Google" id="ProtNLM"/>
    </source>
</evidence>
<reference evidence="3 4" key="1">
    <citation type="submission" date="2021-04" db="EMBL/GenBank/DDBJ databases">
        <title>Chitinophaga sp. nov., isolated from the rhizosphere soil.</title>
        <authorList>
            <person name="He S."/>
        </authorList>
    </citation>
    <scope>NUCLEOTIDE SEQUENCE [LARGE SCALE GENOMIC DNA]</scope>
    <source>
        <strain evidence="3 4">2R12</strain>
    </source>
</reference>
<evidence type="ECO:0000313" key="4">
    <source>
        <dbReference type="Proteomes" id="UP000676386"/>
    </source>
</evidence>
<dbReference type="Proteomes" id="UP000676386">
    <property type="component" value="Unassembled WGS sequence"/>
</dbReference>
<name>A0ABS5IVR2_9BACT</name>
<evidence type="ECO:0000313" key="3">
    <source>
        <dbReference type="EMBL" id="MBS0026322.1"/>
    </source>
</evidence>
<evidence type="ECO:0000256" key="2">
    <source>
        <dbReference type="SAM" id="SignalP"/>
    </source>
</evidence>
<feature type="chain" id="PRO_5045992977" description="Fimbrillin-A associated anchor protein Mfa1 and Mfa2" evidence="2">
    <location>
        <begin position="20"/>
        <end position="301"/>
    </location>
</feature>
<dbReference type="Pfam" id="PF08842">
    <property type="entry name" value="Mfa2"/>
    <property type="match status" value="1"/>
</dbReference>
<organism evidence="3 4">
    <name type="scientific">Chitinophaga hostae</name>
    <dbReference type="NCBI Taxonomy" id="2831022"/>
    <lineage>
        <taxon>Bacteria</taxon>
        <taxon>Pseudomonadati</taxon>
        <taxon>Bacteroidota</taxon>
        <taxon>Chitinophagia</taxon>
        <taxon>Chitinophagales</taxon>
        <taxon>Chitinophagaceae</taxon>
        <taxon>Chitinophaga</taxon>
    </lineage>
</organism>
<dbReference type="PROSITE" id="PS51257">
    <property type="entry name" value="PROKAR_LIPOPROTEIN"/>
    <property type="match status" value="1"/>
</dbReference>
<sequence length="301" mass="33117">MKKKWFVALSFSVLFYACAKDNNTKAPIAQAPKVPIKVSVADFVKKVEHLPAPLGRQASSTTTLAKDSTANISDIYLSIFNRYGERVNFIHQKSTEGNFGIFSDSLPAGSYSIAAVAATDSLIIDYGISLNVDAQGDSILSPFPDIFYKKISIVVGTDTAANNFNLSLERLMACLEVNIIDAPAADSNVAVKMRYESSSYYIPGDTYSGQMTMSLKIPRRGQQIFNELIMNTSGEIEVDISYPDRNTNAILTKTIRHVMLSKNTKTVLTGNLYTTPTVDEFNSGFRITINSIWNPSETIPF</sequence>